<dbReference type="Gene3D" id="3.40.50.1000">
    <property type="entry name" value="HAD superfamily/HAD-like"/>
    <property type="match status" value="1"/>
</dbReference>
<dbReference type="GO" id="GO:0018784">
    <property type="term" value="F:(S)-2-haloacid dehalogenase activity"/>
    <property type="evidence" value="ECO:0007669"/>
    <property type="project" value="UniProtKB-EC"/>
</dbReference>
<dbReference type="Proteomes" id="UP000494183">
    <property type="component" value="Unassembled WGS sequence"/>
</dbReference>
<protein>
    <submittedName>
        <fullName evidence="2">(S)-2-haloacid dehalogenase 4A</fullName>
        <ecNumber evidence="2">3.8.1.2</ecNumber>
    </submittedName>
</protein>
<dbReference type="SFLD" id="SFLDS00003">
    <property type="entry name" value="Haloacid_Dehalogenase"/>
    <property type="match status" value="1"/>
</dbReference>
<dbReference type="NCBIfam" id="TIGR01428">
    <property type="entry name" value="HAD_type_II"/>
    <property type="match status" value="1"/>
</dbReference>
<gene>
    <name evidence="2" type="primary">hdl IVa_1</name>
    <name evidence="2" type="ORF">LMG6000_03590</name>
</gene>
<dbReference type="SUPFAM" id="SSF56784">
    <property type="entry name" value="HAD-like"/>
    <property type="match status" value="1"/>
</dbReference>
<dbReference type="InterPro" id="IPR006439">
    <property type="entry name" value="HAD-SF_hydro_IA"/>
</dbReference>
<organism evidence="2 3">
    <name type="scientific">Achromobacter insolitus</name>
    <dbReference type="NCBI Taxonomy" id="217204"/>
    <lineage>
        <taxon>Bacteria</taxon>
        <taxon>Pseudomonadati</taxon>
        <taxon>Pseudomonadota</taxon>
        <taxon>Betaproteobacteria</taxon>
        <taxon>Burkholderiales</taxon>
        <taxon>Alcaligenaceae</taxon>
        <taxon>Achromobacter</taxon>
    </lineage>
</organism>
<sequence length="236" mass="26105">MPLAQLPRPQWLTFDCYGTLIQWDEGLQAAVARILATDARAQGQTPAHFLHVYDTHEHRLERARPHRSFADVSREALRLAMQELALEYRPEYADMLVSSISAMPPFPEVVETLAALKQAGFRLCIISNTDDAIIAGNVAQLGGHIDRVVTAEQAGAYKPAREIFAHAHRSLGVTPDEVVHICASPHLDLAAARDIGFRCVWIDRGTGRQPLPDYQPDATVGTLNRVPGLFRDAGWL</sequence>
<dbReference type="InterPro" id="IPR036412">
    <property type="entry name" value="HAD-like_sf"/>
</dbReference>
<dbReference type="EC" id="3.8.1.2" evidence="2"/>
<dbReference type="PANTHER" id="PTHR43316:SF9">
    <property type="entry name" value="ACID DEHALOGENASE, PUTATIVE (AFU_ORTHOLOGUE AFUA_6G14460)-RELATED"/>
    <property type="match status" value="1"/>
</dbReference>
<proteinExistence type="predicted"/>
<accession>A0A6S7F3J6</accession>
<dbReference type="AlphaFoldDB" id="A0A6S7F3J6"/>
<name>A0A6S7F3J6_9BURK</name>
<keyword evidence="1 2" id="KW-0378">Hydrolase</keyword>
<keyword evidence="3" id="KW-1185">Reference proteome</keyword>
<dbReference type="Gene3D" id="1.10.150.750">
    <property type="match status" value="1"/>
</dbReference>
<dbReference type="PRINTS" id="PR00413">
    <property type="entry name" value="HADHALOGNASE"/>
</dbReference>
<dbReference type="NCBIfam" id="TIGR01493">
    <property type="entry name" value="HAD-SF-IA-v2"/>
    <property type="match status" value="1"/>
</dbReference>
<dbReference type="InterPro" id="IPR023214">
    <property type="entry name" value="HAD_sf"/>
</dbReference>
<dbReference type="Pfam" id="PF00702">
    <property type="entry name" value="Hydrolase"/>
    <property type="match status" value="1"/>
</dbReference>
<reference evidence="2 3" key="1">
    <citation type="submission" date="2020-04" db="EMBL/GenBank/DDBJ databases">
        <authorList>
            <person name="De Canck E."/>
        </authorList>
    </citation>
    <scope>NUCLEOTIDE SEQUENCE [LARGE SCALE GENOMIC DNA]</scope>
    <source>
        <strain evidence="2 3">LMG 6000</strain>
    </source>
</reference>
<dbReference type="NCBIfam" id="TIGR01549">
    <property type="entry name" value="HAD-SF-IA-v1"/>
    <property type="match status" value="1"/>
</dbReference>
<dbReference type="SFLD" id="SFLDG01129">
    <property type="entry name" value="C1.5:_HAD__Beta-PGM__Phosphata"/>
    <property type="match status" value="1"/>
</dbReference>
<dbReference type="InterPro" id="IPR006328">
    <property type="entry name" value="2-HAD"/>
</dbReference>
<evidence type="ECO:0000256" key="1">
    <source>
        <dbReference type="ARBA" id="ARBA00022801"/>
    </source>
</evidence>
<evidence type="ECO:0000313" key="2">
    <source>
        <dbReference type="EMBL" id="CAB3934134.1"/>
    </source>
</evidence>
<dbReference type="RefSeq" id="WP_175201428.1">
    <property type="nucleotide sequence ID" value="NZ_CADILH010000005.1"/>
</dbReference>
<evidence type="ECO:0000313" key="3">
    <source>
        <dbReference type="Proteomes" id="UP000494183"/>
    </source>
</evidence>
<dbReference type="EMBL" id="CADILH010000005">
    <property type="protein sequence ID" value="CAB3934134.1"/>
    <property type="molecule type" value="Genomic_DNA"/>
</dbReference>
<dbReference type="PANTHER" id="PTHR43316">
    <property type="entry name" value="HYDROLASE, HALOACID DELAHOGENASE-RELATED"/>
    <property type="match status" value="1"/>
</dbReference>
<dbReference type="InterPro" id="IPR051540">
    <property type="entry name" value="S-2-haloacid_dehalogenase"/>
</dbReference>